<dbReference type="Proteomes" id="UP000008120">
    <property type="component" value="Chromosome"/>
</dbReference>
<sequence>MAGGRLKILTKYYAVLRERVGKASEEFELPQGSTVIDFLEKLRQVYGGVLGDLFEGDGLRTGFALALNGESLDRKLWASTRLKDGDVVVVLPPIAGGYLKLGSLTPRWP</sequence>
<gene>
    <name evidence="4" type="ORF">CSUB_C1603</name>
    <name evidence="3" type="ORF">HGMM_F06H12C06</name>
    <name evidence="2" type="ORF">HGMM_F21E09C31</name>
</gene>
<evidence type="ECO:0000313" key="2">
    <source>
        <dbReference type="EMBL" id="BAJ48798.1"/>
    </source>
</evidence>
<dbReference type="PANTHER" id="PTHR33359">
    <property type="entry name" value="MOLYBDOPTERIN SYNTHASE SULFUR CARRIER SUBUNIT"/>
    <property type="match status" value="1"/>
</dbReference>
<dbReference type="Pfam" id="PF02597">
    <property type="entry name" value="ThiS"/>
    <property type="match status" value="1"/>
</dbReference>
<dbReference type="BioCyc" id="CCAL311458:G131R-1628-MONOMER"/>
<dbReference type="GO" id="GO:1990133">
    <property type="term" value="C:molybdopterin adenylyltransferase complex"/>
    <property type="evidence" value="ECO:0007669"/>
    <property type="project" value="TreeGrafter"/>
</dbReference>
<evidence type="ECO:0000313" key="4">
    <source>
        <dbReference type="EMBL" id="BAJ51454.1"/>
    </source>
</evidence>
<dbReference type="EMBL" id="AP011901">
    <property type="protein sequence ID" value="BAJ49736.1"/>
    <property type="molecule type" value="Genomic_DNA"/>
</dbReference>
<dbReference type="InterPro" id="IPR003749">
    <property type="entry name" value="ThiS/MoaD-like"/>
</dbReference>
<organism evidence="2 5">
    <name type="scientific">Caldiarchaeum subterraneum</name>
    <dbReference type="NCBI Taxonomy" id="311458"/>
    <lineage>
        <taxon>Archaea</taxon>
        <taxon>Nitrososphaerota</taxon>
        <taxon>Candidatus Caldarchaeales</taxon>
        <taxon>Candidatus Caldarchaeaceae</taxon>
        <taxon>Candidatus Caldarchaeum</taxon>
    </lineage>
</organism>
<dbReference type="InterPro" id="IPR044672">
    <property type="entry name" value="MOCS2A"/>
</dbReference>
<dbReference type="KEGG" id="csu:CSUB_C1603"/>
<dbReference type="Gene3D" id="3.10.20.30">
    <property type="match status" value="1"/>
</dbReference>
<reference evidence="2 5" key="2">
    <citation type="journal article" date="2011" name="Nucleic Acids Res.">
        <title>Insights into the evolution of Archaea and eukaryotic protein modifier systems revealed by the genome of a novel archaeal group.</title>
        <authorList>
            <person name="Nunoura T."/>
            <person name="Takaki Y."/>
            <person name="Kakuta J."/>
            <person name="Nishi S."/>
            <person name="Sugahara J."/>
            <person name="Kazama H."/>
            <person name="Chee G."/>
            <person name="Hattori M."/>
            <person name="Kanai A."/>
            <person name="Atomi H."/>
            <person name="Takai K."/>
            <person name="Takami H."/>
        </authorList>
    </citation>
    <scope>NUCLEOTIDE SEQUENCE [LARGE SCALE GENOMIC DNA]</scope>
</reference>
<dbReference type="EMBL" id="AP011873">
    <property type="protein sequence ID" value="BAJ48798.1"/>
    <property type="molecule type" value="Genomic_DNA"/>
</dbReference>
<dbReference type="CDD" id="cd00754">
    <property type="entry name" value="Ubl_MoaD"/>
    <property type="match status" value="1"/>
</dbReference>
<evidence type="ECO:0000313" key="5">
    <source>
        <dbReference type="Proteomes" id="UP000008120"/>
    </source>
</evidence>
<dbReference type="GO" id="GO:0006777">
    <property type="term" value="P:Mo-molybdopterin cofactor biosynthetic process"/>
    <property type="evidence" value="ECO:0007669"/>
    <property type="project" value="InterPro"/>
</dbReference>
<dbReference type="InterPro" id="IPR012675">
    <property type="entry name" value="Beta-grasp_dom_sf"/>
</dbReference>
<dbReference type="GO" id="GO:0000166">
    <property type="term" value="F:nucleotide binding"/>
    <property type="evidence" value="ECO:0007669"/>
    <property type="project" value="UniProtKB-KW"/>
</dbReference>
<dbReference type="InterPro" id="IPR016155">
    <property type="entry name" value="Mopterin_synth/thiamin_S_b"/>
</dbReference>
<dbReference type="EMBL" id="BA000048">
    <property type="protein sequence ID" value="BAJ51454.1"/>
    <property type="molecule type" value="Genomic_DNA"/>
</dbReference>
<evidence type="ECO:0000313" key="3">
    <source>
        <dbReference type="EMBL" id="BAJ49736.1"/>
    </source>
</evidence>
<proteinExistence type="predicted"/>
<dbReference type="STRING" id="311458.CSUB_C1603"/>
<dbReference type="NCBIfam" id="TIGR01687">
    <property type="entry name" value="moaD_arch"/>
    <property type="match status" value="1"/>
</dbReference>
<protein>
    <submittedName>
        <fullName evidence="2">Molybdenum cofactor biosynthesis protein D</fullName>
    </submittedName>
</protein>
<reference evidence="2 5" key="1">
    <citation type="journal article" date="2005" name="Environ. Microbiol.">
        <title>Genetic and functional properties of uncultivated thermophilic crenarchaeotes from a subsurface gold mine as revealed by analysis of genome fragments.</title>
        <authorList>
            <person name="Nunoura T."/>
            <person name="Hirayama H."/>
            <person name="Takami H."/>
            <person name="Oida H."/>
            <person name="Nishi S."/>
            <person name="Shimamura S."/>
            <person name="Suzuki Y."/>
            <person name="Inagaki F."/>
            <person name="Takai K."/>
            <person name="Nealson K.H."/>
            <person name="Horikoshi K."/>
        </authorList>
    </citation>
    <scope>NUCLEOTIDE SEQUENCE [LARGE SCALE GENOMIC DNA]</scope>
</reference>
<dbReference type="SUPFAM" id="SSF54285">
    <property type="entry name" value="MoaD/ThiS"/>
    <property type="match status" value="1"/>
</dbReference>
<dbReference type="AlphaFoldDB" id="E6N929"/>
<accession>E6N929</accession>
<evidence type="ECO:0000256" key="1">
    <source>
        <dbReference type="ARBA" id="ARBA00022741"/>
    </source>
</evidence>
<keyword evidence="1" id="KW-0547">Nucleotide-binding</keyword>
<dbReference type="PANTHER" id="PTHR33359:SF1">
    <property type="entry name" value="MOLYBDOPTERIN SYNTHASE SULFUR CARRIER SUBUNIT"/>
    <property type="match status" value="1"/>
</dbReference>
<name>E6N929_CALS0</name>
<dbReference type="InterPro" id="IPR010038">
    <property type="entry name" value="MoaD_arc-typ"/>
</dbReference>